<evidence type="ECO:0000313" key="11">
    <source>
        <dbReference type="EMBL" id="MED4401112.1"/>
    </source>
</evidence>
<dbReference type="Gene3D" id="3.40.50.10090">
    <property type="match status" value="2"/>
</dbReference>
<dbReference type="SUPFAM" id="SSF69618">
    <property type="entry name" value="HemD-like"/>
    <property type="match status" value="1"/>
</dbReference>
<comment type="caution">
    <text evidence="11">The sequence shown here is derived from an EMBL/GenBank/DDBJ whole genome shotgun (WGS) entry which is preliminary data.</text>
</comment>
<keyword evidence="12" id="KW-1185">Reference proteome</keyword>
<evidence type="ECO:0000313" key="12">
    <source>
        <dbReference type="Proteomes" id="UP001342826"/>
    </source>
</evidence>
<dbReference type="RefSeq" id="WP_066226458.1">
    <property type="nucleotide sequence ID" value="NZ_JARTFQ010000007.1"/>
</dbReference>
<proteinExistence type="inferred from homology"/>
<name>A0ABU6NVF7_9BACI</name>
<evidence type="ECO:0000256" key="4">
    <source>
        <dbReference type="ARBA" id="ARBA00023239"/>
    </source>
</evidence>
<dbReference type="GO" id="GO:0004852">
    <property type="term" value="F:uroporphyrinogen-III synthase activity"/>
    <property type="evidence" value="ECO:0007669"/>
    <property type="project" value="UniProtKB-EC"/>
</dbReference>
<dbReference type="CDD" id="cd06578">
    <property type="entry name" value="HemD"/>
    <property type="match status" value="1"/>
</dbReference>
<keyword evidence="4 9" id="KW-0456">Lyase</keyword>
<dbReference type="EC" id="4.2.1.75" evidence="3 9"/>
<organism evidence="11 12">
    <name type="scientific">Metabacillus fastidiosus</name>
    <dbReference type="NCBI Taxonomy" id="1458"/>
    <lineage>
        <taxon>Bacteria</taxon>
        <taxon>Bacillati</taxon>
        <taxon>Bacillota</taxon>
        <taxon>Bacilli</taxon>
        <taxon>Bacillales</taxon>
        <taxon>Bacillaceae</taxon>
        <taxon>Metabacillus</taxon>
    </lineage>
</organism>
<dbReference type="PANTHER" id="PTHR38042:SF1">
    <property type="entry name" value="UROPORPHYRINOGEN-III SYNTHASE, CHLOROPLASTIC"/>
    <property type="match status" value="1"/>
</dbReference>
<gene>
    <name evidence="11" type="ORF">P9271_07160</name>
</gene>
<comment type="pathway">
    <text evidence="1 9">Porphyrin-containing compound metabolism; protoporphyrin-IX biosynthesis; coproporphyrinogen-III from 5-aminolevulinate: step 3/4.</text>
</comment>
<dbReference type="InterPro" id="IPR003754">
    <property type="entry name" value="4pyrrol_synth_uPrphyn_synth"/>
</dbReference>
<reference evidence="11 12" key="1">
    <citation type="submission" date="2023-03" db="EMBL/GenBank/DDBJ databases">
        <title>Bacillus Genome Sequencing.</title>
        <authorList>
            <person name="Dunlap C."/>
        </authorList>
    </citation>
    <scope>NUCLEOTIDE SEQUENCE [LARGE SCALE GENOMIC DNA]</scope>
    <source>
        <strain evidence="11 12">NRS-1717</strain>
    </source>
</reference>
<comment type="similarity">
    <text evidence="2 9">Belongs to the uroporphyrinogen-III synthase family.</text>
</comment>
<evidence type="ECO:0000256" key="9">
    <source>
        <dbReference type="RuleBase" id="RU366031"/>
    </source>
</evidence>
<feature type="domain" description="Tetrapyrrole biosynthesis uroporphyrinogen III synthase" evidence="10">
    <location>
        <begin position="24"/>
        <end position="249"/>
    </location>
</feature>
<accession>A0ABU6NVF7</accession>
<dbReference type="PANTHER" id="PTHR38042">
    <property type="entry name" value="UROPORPHYRINOGEN-III SYNTHASE, CHLOROPLASTIC"/>
    <property type="match status" value="1"/>
</dbReference>
<dbReference type="InterPro" id="IPR039793">
    <property type="entry name" value="UROS/Hem4"/>
</dbReference>
<keyword evidence="5 9" id="KW-0627">Porphyrin biosynthesis</keyword>
<evidence type="ECO:0000256" key="1">
    <source>
        <dbReference type="ARBA" id="ARBA00004772"/>
    </source>
</evidence>
<dbReference type="GeneID" id="301140095"/>
<evidence type="ECO:0000256" key="8">
    <source>
        <dbReference type="ARBA" id="ARBA00048617"/>
    </source>
</evidence>
<dbReference type="Proteomes" id="UP001342826">
    <property type="component" value="Unassembled WGS sequence"/>
</dbReference>
<dbReference type="EMBL" id="JARTFS010000005">
    <property type="protein sequence ID" value="MED4401112.1"/>
    <property type="molecule type" value="Genomic_DNA"/>
</dbReference>
<comment type="function">
    <text evidence="6 9">Catalyzes cyclization of the linear tetrapyrrole, hydroxymethylbilane, to the macrocyclic uroporphyrinogen III.</text>
</comment>
<protein>
    <recommendedName>
        <fullName evidence="7 9">Uroporphyrinogen-III synthase</fullName>
        <ecNumber evidence="3 9">4.2.1.75</ecNumber>
    </recommendedName>
</protein>
<evidence type="ECO:0000256" key="3">
    <source>
        <dbReference type="ARBA" id="ARBA00013109"/>
    </source>
</evidence>
<dbReference type="Pfam" id="PF02602">
    <property type="entry name" value="HEM4"/>
    <property type="match status" value="1"/>
</dbReference>
<evidence type="ECO:0000256" key="5">
    <source>
        <dbReference type="ARBA" id="ARBA00023244"/>
    </source>
</evidence>
<comment type="catalytic activity">
    <reaction evidence="8 9">
        <text>hydroxymethylbilane = uroporphyrinogen III + H2O</text>
        <dbReference type="Rhea" id="RHEA:18965"/>
        <dbReference type="ChEBI" id="CHEBI:15377"/>
        <dbReference type="ChEBI" id="CHEBI:57308"/>
        <dbReference type="ChEBI" id="CHEBI:57845"/>
        <dbReference type="EC" id="4.2.1.75"/>
    </reaction>
</comment>
<evidence type="ECO:0000256" key="2">
    <source>
        <dbReference type="ARBA" id="ARBA00008133"/>
    </source>
</evidence>
<dbReference type="InterPro" id="IPR036108">
    <property type="entry name" value="4pyrrol_syn_uPrphyn_synt_sf"/>
</dbReference>
<evidence type="ECO:0000259" key="10">
    <source>
        <dbReference type="Pfam" id="PF02602"/>
    </source>
</evidence>
<evidence type="ECO:0000256" key="6">
    <source>
        <dbReference type="ARBA" id="ARBA00037589"/>
    </source>
</evidence>
<sequence>MDGKRPLLGKRVLITRAKEQSLKFARRIEENGGVPVITPLLKIEANHNDESVMKKLQTFDSIVFTSVNGVIFFKQYLDLHNIPFHSLNSFVIAAVGIKTRKEIESLGVSVQIMPTEFIAEELADEIANKLKKKSSILIVRGNLARPVLIEHLKAEEFTVTDLVVYNTIHNDEEETILKKLLEENKLDFITFTSPSTVHSFMKIIDKEKYKEYLEKLTIVSIGPITNNALKEYGLNGFMPLEYTTDKMVELMESICNNGRNM</sequence>
<evidence type="ECO:0000256" key="7">
    <source>
        <dbReference type="ARBA" id="ARBA00040167"/>
    </source>
</evidence>